<dbReference type="Proteomes" id="UP000004994">
    <property type="component" value="Chromosome 5"/>
</dbReference>
<evidence type="ECO:0000313" key="2">
    <source>
        <dbReference type="EnsemblPlants" id="Solyc05g025897.1.1"/>
    </source>
</evidence>
<evidence type="ECO:0000313" key="3">
    <source>
        <dbReference type="Proteomes" id="UP000004994"/>
    </source>
</evidence>
<feature type="domain" description="GAG-pre-integrase" evidence="1">
    <location>
        <begin position="35"/>
        <end position="91"/>
    </location>
</feature>
<reference evidence="2" key="1">
    <citation type="journal article" date="2012" name="Nature">
        <title>The tomato genome sequence provides insights into fleshy fruit evolution.</title>
        <authorList>
            <consortium name="Tomato Genome Consortium"/>
        </authorList>
    </citation>
    <scope>NUCLEOTIDE SEQUENCE [LARGE SCALE GENOMIC DNA]</scope>
    <source>
        <strain evidence="2">cv. Heinz 1706</strain>
    </source>
</reference>
<dbReference type="InParanoid" id="A0A3Q7GJG6"/>
<evidence type="ECO:0000259" key="1">
    <source>
        <dbReference type="Pfam" id="PF13976"/>
    </source>
</evidence>
<dbReference type="EnsemblPlants" id="Solyc05g025897.1.1">
    <property type="protein sequence ID" value="Solyc05g025897.1.1"/>
    <property type="gene ID" value="Solyc05g025897.1"/>
</dbReference>
<sequence length="100" mass="11595">MDAIIIYHGFEHDMSSSRKGYLFEWDTDMKKSFTPRGQAYFVASTYTSFHIWHARLGHRQPHIAKACVSSFNLPVNHVESFTFCNSFLCNKGHCIQFSNN</sequence>
<organism evidence="2">
    <name type="scientific">Solanum lycopersicum</name>
    <name type="common">Tomato</name>
    <name type="synonym">Lycopersicon esculentum</name>
    <dbReference type="NCBI Taxonomy" id="4081"/>
    <lineage>
        <taxon>Eukaryota</taxon>
        <taxon>Viridiplantae</taxon>
        <taxon>Streptophyta</taxon>
        <taxon>Embryophyta</taxon>
        <taxon>Tracheophyta</taxon>
        <taxon>Spermatophyta</taxon>
        <taxon>Magnoliopsida</taxon>
        <taxon>eudicotyledons</taxon>
        <taxon>Gunneridae</taxon>
        <taxon>Pentapetalae</taxon>
        <taxon>asterids</taxon>
        <taxon>lamiids</taxon>
        <taxon>Solanales</taxon>
        <taxon>Solanaceae</taxon>
        <taxon>Solanoideae</taxon>
        <taxon>Solaneae</taxon>
        <taxon>Solanum</taxon>
        <taxon>Solanum subgen. Lycopersicon</taxon>
    </lineage>
</organism>
<dbReference type="AlphaFoldDB" id="A0A3Q7GJG6"/>
<proteinExistence type="predicted"/>
<accession>A0A3Q7GJG6</accession>
<dbReference type="Pfam" id="PF13976">
    <property type="entry name" value="gag_pre-integrs"/>
    <property type="match status" value="1"/>
</dbReference>
<name>A0A3Q7GJG6_SOLLC</name>
<keyword evidence="3" id="KW-1185">Reference proteome</keyword>
<dbReference type="InterPro" id="IPR025724">
    <property type="entry name" value="GAG-pre-integrase_dom"/>
</dbReference>
<reference evidence="2" key="2">
    <citation type="submission" date="2019-01" db="UniProtKB">
        <authorList>
            <consortium name="EnsemblPlants"/>
        </authorList>
    </citation>
    <scope>IDENTIFICATION</scope>
    <source>
        <strain evidence="2">cv. Heinz 1706</strain>
    </source>
</reference>
<protein>
    <recommendedName>
        <fullName evidence="1">GAG-pre-integrase domain-containing protein</fullName>
    </recommendedName>
</protein>
<dbReference type="Gramene" id="Solyc05g025897.1.1">
    <property type="protein sequence ID" value="Solyc05g025897.1.1"/>
    <property type="gene ID" value="Solyc05g025897.1"/>
</dbReference>